<evidence type="ECO:0000313" key="2">
    <source>
        <dbReference type="EMBL" id="SEH08793.1"/>
    </source>
</evidence>
<name>A0A1H6FGL1_9GAMM</name>
<protein>
    <submittedName>
        <fullName evidence="2">Uncharacterized protein</fullName>
    </submittedName>
</protein>
<dbReference type="RefSeq" id="WP_103922306.1">
    <property type="nucleotide sequence ID" value="NZ_FMSV02000556.1"/>
</dbReference>
<reference evidence="2 3" key="1">
    <citation type="submission" date="2016-10" db="EMBL/GenBank/DDBJ databases">
        <authorList>
            <person name="de Groot N.N."/>
        </authorList>
    </citation>
    <scope>NUCLEOTIDE SEQUENCE [LARGE SCALE GENOMIC DNA]</scope>
    <source>
        <strain evidence="2">MBHS1</strain>
    </source>
</reference>
<feature type="region of interest" description="Disordered" evidence="1">
    <location>
        <begin position="30"/>
        <end position="58"/>
    </location>
</feature>
<organism evidence="2 3">
    <name type="scientific">Candidatus Venteria ishoeyi</name>
    <dbReference type="NCBI Taxonomy" id="1899563"/>
    <lineage>
        <taxon>Bacteria</taxon>
        <taxon>Pseudomonadati</taxon>
        <taxon>Pseudomonadota</taxon>
        <taxon>Gammaproteobacteria</taxon>
        <taxon>Thiotrichales</taxon>
        <taxon>Thiotrichaceae</taxon>
        <taxon>Venteria</taxon>
    </lineage>
</organism>
<keyword evidence="3" id="KW-1185">Reference proteome</keyword>
<sequence length="125" mass="14300">MTYDVIALACEQLSYRDKLRLAQLLIQTARKEEETANPQNRVEANPVAKNSKAQETPSTENIDDIEYIVERLLKLKPTKKKSLTNSIKSMFQFQGGISEKDIIKVISKLQKCKVIKLEQNNVSYL</sequence>
<evidence type="ECO:0000256" key="1">
    <source>
        <dbReference type="SAM" id="MobiDB-lite"/>
    </source>
</evidence>
<accession>A0A1H6FGL1</accession>
<proteinExistence type="predicted"/>
<dbReference type="Proteomes" id="UP000236724">
    <property type="component" value="Unassembled WGS sequence"/>
</dbReference>
<dbReference type="AlphaFoldDB" id="A0A1H6FGL1"/>
<evidence type="ECO:0000313" key="3">
    <source>
        <dbReference type="Proteomes" id="UP000236724"/>
    </source>
</evidence>
<gene>
    <name evidence="2" type="ORF">MBHS_04686</name>
</gene>
<dbReference type="EMBL" id="FMSV02000556">
    <property type="protein sequence ID" value="SEH08793.1"/>
    <property type="molecule type" value="Genomic_DNA"/>
</dbReference>
<dbReference type="OrthoDB" id="583559at2"/>